<evidence type="ECO:0000313" key="2">
    <source>
        <dbReference type="Proteomes" id="UP000677016"/>
    </source>
</evidence>
<keyword evidence="2" id="KW-1185">Reference proteome</keyword>
<sequence length="194" mass="21523">MMPIPQMRRVVKEHLRSRGLSRPGQDGSTLFMYRELEVNRFHFRFTLRDVGPGQRLVSFGCAFVSNAIGEAVNHIDGERHVVFPAFPTQPNAREVADLPVDDDTIIPLCDEHLTASESFVASTSFAARQEQILATLDVPGSHQLWHLAALVATGEVDRLNELRAALGTEGRGGLYPYVTDDMVRRAVEVAERVG</sequence>
<accession>A0A941D9I8</accession>
<dbReference type="Pfam" id="PF22499">
    <property type="entry name" value="DUF6990"/>
    <property type="match status" value="1"/>
</dbReference>
<dbReference type="RefSeq" id="WP_211604115.1">
    <property type="nucleotide sequence ID" value="NZ_JAGSNF010000021.1"/>
</dbReference>
<dbReference type="EMBL" id="JAGSNF010000021">
    <property type="protein sequence ID" value="MBR7744594.1"/>
    <property type="molecule type" value="Genomic_DNA"/>
</dbReference>
<comment type="caution">
    <text evidence="1">The sequence shown here is derived from an EMBL/GenBank/DDBJ whole genome shotgun (WGS) entry which is preliminary data.</text>
</comment>
<gene>
    <name evidence="1" type="ORF">KC207_14960</name>
</gene>
<organism evidence="1 2">
    <name type="scientific">Phycicoccus avicenniae</name>
    <dbReference type="NCBI Taxonomy" id="2828860"/>
    <lineage>
        <taxon>Bacteria</taxon>
        <taxon>Bacillati</taxon>
        <taxon>Actinomycetota</taxon>
        <taxon>Actinomycetes</taxon>
        <taxon>Micrococcales</taxon>
        <taxon>Intrasporangiaceae</taxon>
        <taxon>Phycicoccus</taxon>
    </lineage>
</organism>
<name>A0A941D9I8_9MICO</name>
<dbReference type="AlphaFoldDB" id="A0A941D9I8"/>
<evidence type="ECO:0000313" key="1">
    <source>
        <dbReference type="EMBL" id="MBR7744594.1"/>
    </source>
</evidence>
<dbReference type="InterPro" id="IPR054259">
    <property type="entry name" value="DUF6990"/>
</dbReference>
<protein>
    <submittedName>
        <fullName evidence="1">Uncharacterized protein</fullName>
    </submittedName>
</protein>
<proteinExistence type="predicted"/>
<dbReference type="Proteomes" id="UP000677016">
    <property type="component" value="Unassembled WGS sequence"/>
</dbReference>
<reference evidence="1" key="1">
    <citation type="submission" date="2021-04" db="EMBL/GenBank/DDBJ databases">
        <title>Phycicoccus avicenniae sp. nov., a novel endophytic actinomycetes isolated from branch of Avicennia mariana.</title>
        <authorList>
            <person name="Tuo L."/>
        </authorList>
    </citation>
    <scope>NUCLEOTIDE SEQUENCE</scope>
    <source>
        <strain evidence="1">BSK3Z-2</strain>
    </source>
</reference>